<dbReference type="Pfam" id="PF00106">
    <property type="entry name" value="adh_short"/>
    <property type="match status" value="1"/>
</dbReference>
<evidence type="ECO:0000256" key="2">
    <source>
        <dbReference type="ARBA" id="ARBA00023002"/>
    </source>
</evidence>
<protein>
    <submittedName>
        <fullName evidence="4">SDR family NAD(P)-dependent oxidoreductase</fullName>
    </submittedName>
</protein>
<dbReference type="PRINTS" id="PR00080">
    <property type="entry name" value="SDRFAMILY"/>
</dbReference>
<keyword evidence="5" id="KW-1185">Reference proteome</keyword>
<keyword evidence="2" id="KW-0560">Oxidoreductase</keyword>
<dbReference type="InterPro" id="IPR002347">
    <property type="entry name" value="SDR_fam"/>
</dbReference>
<evidence type="ECO:0000313" key="4">
    <source>
        <dbReference type="EMBL" id="MEE2058323.1"/>
    </source>
</evidence>
<proteinExistence type="inferred from homology"/>
<dbReference type="EMBL" id="JAUTXY010000005">
    <property type="protein sequence ID" value="MEE2058323.1"/>
    <property type="molecule type" value="Genomic_DNA"/>
</dbReference>
<dbReference type="Gene3D" id="3.40.50.720">
    <property type="entry name" value="NAD(P)-binding Rossmann-like Domain"/>
    <property type="match status" value="1"/>
</dbReference>
<dbReference type="InterPro" id="IPR020904">
    <property type="entry name" value="Sc_DH/Rdtase_CS"/>
</dbReference>
<organism evidence="4 5">
    <name type="scientific">Rhodococcus artemisiae</name>
    <dbReference type="NCBI Taxonomy" id="714159"/>
    <lineage>
        <taxon>Bacteria</taxon>
        <taxon>Bacillati</taxon>
        <taxon>Actinomycetota</taxon>
        <taxon>Actinomycetes</taxon>
        <taxon>Mycobacteriales</taxon>
        <taxon>Nocardiaceae</taxon>
        <taxon>Rhodococcus</taxon>
    </lineage>
</organism>
<dbReference type="PANTHER" id="PTHR43639">
    <property type="entry name" value="OXIDOREDUCTASE, SHORT-CHAIN DEHYDROGENASE/REDUCTASE FAMILY (AFU_ORTHOLOGUE AFUA_5G02870)"/>
    <property type="match status" value="1"/>
</dbReference>
<accession>A0ABU7L9T7</accession>
<dbReference type="PANTHER" id="PTHR43639:SF1">
    <property type="entry name" value="SHORT-CHAIN DEHYDROGENASE_REDUCTASE FAMILY PROTEIN"/>
    <property type="match status" value="1"/>
</dbReference>
<comment type="caution">
    <text evidence="4">The sequence shown here is derived from an EMBL/GenBank/DDBJ whole genome shotgun (WGS) entry which is preliminary data.</text>
</comment>
<comment type="similarity">
    <text evidence="1 3">Belongs to the short-chain dehydrogenases/reductases (SDR) family.</text>
</comment>
<dbReference type="PROSITE" id="PS00061">
    <property type="entry name" value="ADH_SHORT"/>
    <property type="match status" value="1"/>
</dbReference>
<dbReference type="RefSeq" id="WP_330133575.1">
    <property type="nucleotide sequence ID" value="NZ_JAUTXY010000005.1"/>
</dbReference>
<evidence type="ECO:0000313" key="5">
    <source>
        <dbReference type="Proteomes" id="UP001336020"/>
    </source>
</evidence>
<name>A0ABU7L9T7_9NOCA</name>
<evidence type="ECO:0000256" key="3">
    <source>
        <dbReference type="RuleBase" id="RU000363"/>
    </source>
</evidence>
<sequence length="279" mass="29324">MENTVLGQVALVTGASRGVGAAAALALADAGYAVACAARSTRDNPRRTPGTLDDIVDTIRARGGTAIAVPVDLSDREQVGVMVEQTVAELGRLDVLVNNAGVTFVGDIDIPLRRHDLVMAIDLDAPLIAIRHAVPHLRAAGEGRILNVSSLAALKPVPGLMSYGIAKVGLERMTVDLARQLAADNIAANCFRIDSPVASEGTLANLPDVDHSDFAPSSEAAEGILWMLDQPTDYSGQLESMTHLAHREGIMPTAASRPLTPIEMFTGVHDDQPNVFVDG</sequence>
<reference evidence="4 5" key="1">
    <citation type="submission" date="2023-07" db="EMBL/GenBank/DDBJ databases">
        <authorList>
            <person name="Girao M."/>
            <person name="Carvalho M.F."/>
        </authorList>
    </citation>
    <scope>NUCLEOTIDE SEQUENCE [LARGE SCALE GENOMIC DNA]</scope>
    <source>
        <strain evidence="4 5">YIM65754</strain>
    </source>
</reference>
<dbReference type="SUPFAM" id="SSF51735">
    <property type="entry name" value="NAD(P)-binding Rossmann-fold domains"/>
    <property type="match status" value="1"/>
</dbReference>
<gene>
    <name evidence="4" type="ORF">Q7514_12410</name>
</gene>
<dbReference type="PRINTS" id="PR00081">
    <property type="entry name" value="GDHRDH"/>
</dbReference>
<dbReference type="Proteomes" id="UP001336020">
    <property type="component" value="Unassembled WGS sequence"/>
</dbReference>
<evidence type="ECO:0000256" key="1">
    <source>
        <dbReference type="ARBA" id="ARBA00006484"/>
    </source>
</evidence>
<dbReference type="InterPro" id="IPR036291">
    <property type="entry name" value="NAD(P)-bd_dom_sf"/>
</dbReference>